<proteinExistence type="predicted"/>
<feature type="region of interest" description="Disordered" evidence="1">
    <location>
        <begin position="96"/>
        <end position="133"/>
    </location>
</feature>
<keyword evidence="3" id="KW-1185">Reference proteome</keyword>
<organism evidence="2 3">
    <name type="scientific">Panicum virgatum</name>
    <name type="common">Blackwell switchgrass</name>
    <dbReference type="NCBI Taxonomy" id="38727"/>
    <lineage>
        <taxon>Eukaryota</taxon>
        <taxon>Viridiplantae</taxon>
        <taxon>Streptophyta</taxon>
        <taxon>Embryophyta</taxon>
        <taxon>Tracheophyta</taxon>
        <taxon>Spermatophyta</taxon>
        <taxon>Magnoliopsida</taxon>
        <taxon>Liliopsida</taxon>
        <taxon>Poales</taxon>
        <taxon>Poaceae</taxon>
        <taxon>PACMAD clade</taxon>
        <taxon>Panicoideae</taxon>
        <taxon>Panicodae</taxon>
        <taxon>Paniceae</taxon>
        <taxon>Panicinae</taxon>
        <taxon>Panicum</taxon>
        <taxon>Panicum sect. Hiantes</taxon>
    </lineage>
</organism>
<accession>A0A8T0XJF0</accession>
<comment type="caution">
    <text evidence="2">The sequence shown here is derived from an EMBL/GenBank/DDBJ whole genome shotgun (WGS) entry which is preliminary data.</text>
</comment>
<evidence type="ECO:0000256" key="1">
    <source>
        <dbReference type="SAM" id="MobiDB-lite"/>
    </source>
</evidence>
<evidence type="ECO:0000313" key="3">
    <source>
        <dbReference type="Proteomes" id="UP000823388"/>
    </source>
</evidence>
<name>A0A8T0XJF0_PANVG</name>
<reference evidence="2" key="1">
    <citation type="submission" date="2020-05" db="EMBL/GenBank/DDBJ databases">
        <title>WGS assembly of Panicum virgatum.</title>
        <authorList>
            <person name="Lovell J.T."/>
            <person name="Jenkins J."/>
            <person name="Shu S."/>
            <person name="Juenger T.E."/>
            <person name="Schmutz J."/>
        </authorList>
    </citation>
    <scope>NUCLEOTIDE SEQUENCE</scope>
    <source>
        <strain evidence="2">AP13</strain>
    </source>
</reference>
<feature type="compositionally biased region" description="Basic and acidic residues" evidence="1">
    <location>
        <begin position="61"/>
        <end position="79"/>
    </location>
</feature>
<dbReference type="EMBL" id="CM029037">
    <property type="protein sequence ID" value="KAG2659058.1"/>
    <property type="molecule type" value="Genomic_DNA"/>
</dbReference>
<feature type="compositionally biased region" description="Basic and acidic residues" evidence="1">
    <location>
        <begin position="96"/>
        <end position="108"/>
    </location>
</feature>
<feature type="region of interest" description="Disordered" evidence="1">
    <location>
        <begin position="53"/>
        <end position="79"/>
    </location>
</feature>
<evidence type="ECO:0000313" key="2">
    <source>
        <dbReference type="EMBL" id="KAG2659058.1"/>
    </source>
</evidence>
<gene>
    <name evidence="2" type="ORF">PVAP13_1KG336700</name>
</gene>
<dbReference type="AlphaFoldDB" id="A0A8T0XJF0"/>
<dbReference type="Proteomes" id="UP000823388">
    <property type="component" value="Chromosome 1K"/>
</dbReference>
<protein>
    <submittedName>
        <fullName evidence="2">Uncharacterized protein</fullName>
    </submittedName>
</protein>
<dbReference type="OrthoDB" id="626749at2759"/>
<sequence>MMMGDRIRICSDVLATSTAILNQSGRVGGRACFGMKIPSCLRDGPDYDVLPYPWEEEEEEWKGKDKDGEEGRGRDKEEEGALFLKLTETTWSDLSDERRKRGRWEEHPGMVSSRTTSAPAAASSSCPEGVVDAQQQPLRTSAEVLKVRMEMHECYEKGTSYDCLFESKANRDELFFHNDYDEPYMIYVIRCQRELRVLPYAHVFPGLDDTDPQISCEWVRPTTIEGDKQYLLFFPQLMQATKFGETKDHVLAKAIVLARKSFQKMLWFQIDIAVQDCMELMKSEEAKKRRYDLYYFAVSEIVLNKMEYESVLKCIRDGDSGLPHGLTEFAYHTYLWDGQIAEIVDYLVKYFESQRQCGMHKEWLCEKVDLEVARSLGLSVRRLTLWSHPPVIFMCNFFEKRGGLHKSVAY</sequence>
<feature type="compositionally biased region" description="Low complexity" evidence="1">
    <location>
        <begin position="112"/>
        <end position="125"/>
    </location>
</feature>